<protein>
    <recommendedName>
        <fullName evidence="6">Peptidyl-prolyl cis-trans isomerase</fullName>
        <ecNumber evidence="6">5.2.1.8</ecNumber>
    </recommendedName>
</protein>
<dbReference type="OrthoDB" id="9812109at2"/>
<evidence type="ECO:0000313" key="11">
    <source>
        <dbReference type="Proteomes" id="UP000242561"/>
    </source>
</evidence>
<evidence type="ECO:0000313" key="10">
    <source>
        <dbReference type="EMBL" id="APG63369.1"/>
    </source>
</evidence>
<reference evidence="10 11" key="1">
    <citation type="submission" date="2016-11" db="EMBL/GenBank/DDBJ databases">
        <title>Sphingorhabdus sp. LPB0140, isolated from marine environment.</title>
        <authorList>
            <person name="Kim E."/>
            <person name="Yi H."/>
        </authorList>
    </citation>
    <scope>NUCLEOTIDE SEQUENCE [LARGE SCALE GENOMIC DNA]</scope>
    <source>
        <strain evidence="10 11">LPB0140</strain>
    </source>
</reference>
<comment type="catalytic activity">
    <reaction evidence="1 5 6">
        <text>[protein]-peptidylproline (omega=180) = [protein]-peptidylproline (omega=0)</text>
        <dbReference type="Rhea" id="RHEA:16237"/>
        <dbReference type="Rhea" id="RHEA-COMP:10747"/>
        <dbReference type="Rhea" id="RHEA-COMP:10748"/>
        <dbReference type="ChEBI" id="CHEBI:83833"/>
        <dbReference type="ChEBI" id="CHEBI:83834"/>
        <dbReference type="EC" id="5.2.1.8"/>
    </reaction>
</comment>
<dbReference type="PROSITE" id="PS50059">
    <property type="entry name" value="FKBP_PPIASE"/>
    <property type="match status" value="1"/>
</dbReference>
<comment type="similarity">
    <text evidence="2 6">Belongs to the FKBP-type PPIase family.</text>
</comment>
<evidence type="ECO:0000256" key="1">
    <source>
        <dbReference type="ARBA" id="ARBA00000971"/>
    </source>
</evidence>
<dbReference type="EMBL" id="CP018154">
    <property type="protein sequence ID" value="APG63369.1"/>
    <property type="molecule type" value="Genomic_DNA"/>
</dbReference>
<dbReference type="Proteomes" id="UP000242561">
    <property type="component" value="Chromosome"/>
</dbReference>
<evidence type="ECO:0000256" key="7">
    <source>
        <dbReference type="SAM" id="MobiDB-lite"/>
    </source>
</evidence>
<feature type="domain" description="PPIase FKBP-type" evidence="9">
    <location>
        <begin position="84"/>
        <end position="170"/>
    </location>
</feature>
<feature type="region of interest" description="Disordered" evidence="7">
    <location>
        <begin position="182"/>
        <end position="205"/>
    </location>
</feature>
<accession>A0A1L3JE33</accession>
<gene>
    <name evidence="10" type="ORF">LPB140_11875</name>
</gene>
<evidence type="ECO:0000259" key="9">
    <source>
        <dbReference type="PROSITE" id="PS50059"/>
    </source>
</evidence>
<feature type="transmembrane region" description="Helical" evidence="8">
    <location>
        <begin position="20"/>
        <end position="38"/>
    </location>
</feature>
<dbReference type="InterPro" id="IPR046357">
    <property type="entry name" value="PPIase_dom_sf"/>
</dbReference>
<evidence type="ECO:0000256" key="3">
    <source>
        <dbReference type="ARBA" id="ARBA00023110"/>
    </source>
</evidence>
<dbReference type="EC" id="5.2.1.8" evidence="6"/>
<name>A0A1L3JE33_9SPHN</name>
<evidence type="ECO:0000256" key="8">
    <source>
        <dbReference type="SAM" id="Phobius"/>
    </source>
</evidence>
<dbReference type="AlphaFoldDB" id="A0A1L3JE33"/>
<dbReference type="InterPro" id="IPR001179">
    <property type="entry name" value="PPIase_FKBP_dom"/>
</dbReference>
<sequence length="205" mass="21686">MSVTAVPIQPIKKSSLVKLWAGLAILLLAAIALAFFGTKDVRAQYSSNEAFLADNAGNSGVTTTPSGLQIETIRKGEGPSPTDEDVALVKYKGMLRDGTVFDENEQAPMPVAGVVPGFSEALKLMQRGGQYRIWIPSALGYGDQDVPPQGEVKIPGGSVLIFEVDLLEYKSRAELEAAQKQFEEMQKAQGGAAPTGVPQAGPAPQ</sequence>
<dbReference type="InterPro" id="IPR000774">
    <property type="entry name" value="PPIase_FKBP_N"/>
</dbReference>
<dbReference type="STRING" id="1913578.LPB140_11875"/>
<evidence type="ECO:0000256" key="4">
    <source>
        <dbReference type="ARBA" id="ARBA00023235"/>
    </source>
</evidence>
<keyword evidence="8" id="KW-1133">Transmembrane helix</keyword>
<dbReference type="GO" id="GO:0006457">
    <property type="term" value="P:protein folding"/>
    <property type="evidence" value="ECO:0007669"/>
    <property type="project" value="InterPro"/>
</dbReference>
<keyword evidence="3 5" id="KW-0697">Rotamase</keyword>
<keyword evidence="4 5" id="KW-0413">Isomerase</keyword>
<dbReference type="Pfam" id="PF00254">
    <property type="entry name" value="FKBP_C"/>
    <property type="match status" value="1"/>
</dbReference>
<dbReference type="RefSeq" id="WP_072560022.1">
    <property type="nucleotide sequence ID" value="NZ_CP018154.1"/>
</dbReference>
<evidence type="ECO:0000256" key="2">
    <source>
        <dbReference type="ARBA" id="ARBA00006577"/>
    </source>
</evidence>
<dbReference type="GO" id="GO:0003755">
    <property type="term" value="F:peptidyl-prolyl cis-trans isomerase activity"/>
    <property type="evidence" value="ECO:0007669"/>
    <property type="project" value="UniProtKB-UniRule"/>
</dbReference>
<dbReference type="KEGG" id="sphl:LPB140_11875"/>
<dbReference type="PANTHER" id="PTHR43811:SF23">
    <property type="entry name" value="FKBP-TYPE 22 KDA PEPTIDYL-PROLYL CIS-TRANS ISOMERASE"/>
    <property type="match status" value="1"/>
</dbReference>
<dbReference type="Gene3D" id="3.10.50.40">
    <property type="match status" value="1"/>
</dbReference>
<keyword evidence="8" id="KW-0472">Membrane</keyword>
<evidence type="ECO:0000256" key="5">
    <source>
        <dbReference type="PROSITE-ProRule" id="PRU00277"/>
    </source>
</evidence>
<organism evidence="10 11">
    <name type="scientific">Sphingorhabdus lutea</name>
    <dbReference type="NCBI Taxonomy" id="1913578"/>
    <lineage>
        <taxon>Bacteria</taxon>
        <taxon>Pseudomonadati</taxon>
        <taxon>Pseudomonadota</taxon>
        <taxon>Alphaproteobacteria</taxon>
        <taxon>Sphingomonadales</taxon>
        <taxon>Sphingomonadaceae</taxon>
        <taxon>Sphingorhabdus</taxon>
    </lineage>
</organism>
<keyword evidence="8" id="KW-0812">Transmembrane</keyword>
<dbReference type="SUPFAM" id="SSF54534">
    <property type="entry name" value="FKBP-like"/>
    <property type="match status" value="1"/>
</dbReference>
<keyword evidence="11" id="KW-1185">Reference proteome</keyword>
<dbReference type="Pfam" id="PF01346">
    <property type="entry name" value="FKBP_N"/>
    <property type="match status" value="1"/>
</dbReference>
<dbReference type="PANTHER" id="PTHR43811">
    <property type="entry name" value="FKBP-TYPE PEPTIDYL-PROLYL CIS-TRANS ISOMERASE FKPA"/>
    <property type="match status" value="1"/>
</dbReference>
<proteinExistence type="inferred from homology"/>
<evidence type="ECO:0000256" key="6">
    <source>
        <dbReference type="RuleBase" id="RU003915"/>
    </source>
</evidence>